<reference evidence="1" key="1">
    <citation type="submission" date="2021-06" db="EMBL/GenBank/DDBJ databases">
        <authorList>
            <person name="Hodson N. C."/>
            <person name="Mongue J. A."/>
            <person name="Jaron S. K."/>
        </authorList>
    </citation>
    <scope>NUCLEOTIDE SEQUENCE</scope>
</reference>
<evidence type="ECO:0000313" key="2">
    <source>
        <dbReference type="Proteomes" id="UP000708208"/>
    </source>
</evidence>
<name>A0A8J2PM96_9HEXA</name>
<dbReference type="EMBL" id="CAJVCH010539219">
    <property type="protein sequence ID" value="CAG7826273.1"/>
    <property type="molecule type" value="Genomic_DNA"/>
</dbReference>
<protein>
    <submittedName>
        <fullName evidence="1">Uncharacterized protein</fullName>
    </submittedName>
</protein>
<feature type="non-terminal residue" evidence="1">
    <location>
        <position position="179"/>
    </location>
</feature>
<proteinExistence type="predicted"/>
<organism evidence="1 2">
    <name type="scientific">Allacma fusca</name>
    <dbReference type="NCBI Taxonomy" id="39272"/>
    <lineage>
        <taxon>Eukaryota</taxon>
        <taxon>Metazoa</taxon>
        <taxon>Ecdysozoa</taxon>
        <taxon>Arthropoda</taxon>
        <taxon>Hexapoda</taxon>
        <taxon>Collembola</taxon>
        <taxon>Symphypleona</taxon>
        <taxon>Sminthuridae</taxon>
        <taxon>Allacma</taxon>
    </lineage>
</organism>
<accession>A0A8J2PM96</accession>
<dbReference type="Proteomes" id="UP000708208">
    <property type="component" value="Unassembled WGS sequence"/>
</dbReference>
<comment type="caution">
    <text evidence="1">The sequence shown here is derived from an EMBL/GenBank/DDBJ whole genome shotgun (WGS) entry which is preliminary data.</text>
</comment>
<gene>
    <name evidence="1" type="ORF">AFUS01_LOCUS36335</name>
</gene>
<evidence type="ECO:0000313" key="1">
    <source>
        <dbReference type="EMBL" id="CAG7826273.1"/>
    </source>
</evidence>
<sequence length="179" mass="20586">MGTRDSIDQSKQDLDKKIIVIIESLKISNAHKREKTILEATNAALSSYTSKMQEHLTLDFFPRDYVESVSIDEEYNATKLFKQLCNLEQSEELPEEQAKLSKLFKQKLDVLQSDNTLKTVKAEKKLDIEVEKLTSAYKSEMEFKTDGTIISDEELRSLHTATCQKCLTSFDDLHPHRLL</sequence>
<keyword evidence="2" id="KW-1185">Reference proteome</keyword>
<dbReference type="AlphaFoldDB" id="A0A8J2PM96"/>